<sequence>MYCSGNGGLYCRNVGRQVAAVAHKENANILRGLVENQVFIRISGFVNGAFVTWVPKLYAYHVKILKELLAHDPELFWVFTNSGWAAAMFNIRPKMACFPHRDHRNLLFGWCGITALGDYNPDTGGHIMMWELGLVICFPPSSSINLPSAAVEHSNVPTRPGEHCFSFTQYSAGGLFCWVEHGFQKEEVYFNSLTDKEQDHEVNRMWMLMKESLITSLP</sequence>
<dbReference type="OrthoDB" id="3202607at2759"/>
<dbReference type="EMBL" id="DS547111">
    <property type="protein sequence ID" value="EDR05898.1"/>
    <property type="molecule type" value="Genomic_DNA"/>
</dbReference>
<organism evidence="2">
    <name type="scientific">Laccaria bicolor (strain S238N-H82 / ATCC MYA-4686)</name>
    <name type="common">Bicoloured deceiver</name>
    <name type="synonym">Laccaria laccata var. bicolor</name>
    <dbReference type="NCBI Taxonomy" id="486041"/>
    <lineage>
        <taxon>Eukaryota</taxon>
        <taxon>Fungi</taxon>
        <taxon>Dikarya</taxon>
        <taxon>Basidiomycota</taxon>
        <taxon>Agaricomycotina</taxon>
        <taxon>Agaricomycetes</taxon>
        <taxon>Agaricomycetidae</taxon>
        <taxon>Agaricales</taxon>
        <taxon>Agaricineae</taxon>
        <taxon>Hydnangiaceae</taxon>
        <taxon>Laccaria</taxon>
    </lineage>
</organism>
<evidence type="ECO:0000313" key="2">
    <source>
        <dbReference type="Proteomes" id="UP000001194"/>
    </source>
</evidence>
<dbReference type="HOGENOM" id="CLU_031314_1_0_1"/>
<dbReference type="GeneID" id="6079198"/>
<dbReference type="KEGG" id="lbc:LACBIDRAFT_302545"/>
<keyword evidence="2" id="KW-1185">Reference proteome</keyword>
<proteinExistence type="predicted"/>
<dbReference type="Proteomes" id="UP000001194">
    <property type="component" value="Unassembled WGS sequence"/>
</dbReference>
<dbReference type="RefSeq" id="XP_001883574.1">
    <property type="nucleotide sequence ID" value="XM_001883539.1"/>
</dbReference>
<dbReference type="AlphaFoldDB" id="B0DHV2"/>
<dbReference type="Gene3D" id="3.60.130.30">
    <property type="match status" value="1"/>
</dbReference>
<reference evidence="1 2" key="1">
    <citation type="journal article" date="2008" name="Nature">
        <title>The genome of Laccaria bicolor provides insights into mycorrhizal symbiosis.</title>
        <authorList>
            <person name="Martin F."/>
            <person name="Aerts A."/>
            <person name="Ahren D."/>
            <person name="Brun A."/>
            <person name="Danchin E.G.J."/>
            <person name="Duchaussoy F."/>
            <person name="Gibon J."/>
            <person name="Kohler A."/>
            <person name="Lindquist E."/>
            <person name="Pereda V."/>
            <person name="Salamov A."/>
            <person name="Shapiro H.J."/>
            <person name="Wuyts J."/>
            <person name="Blaudez D."/>
            <person name="Buee M."/>
            <person name="Brokstein P."/>
            <person name="Canbaeck B."/>
            <person name="Cohen D."/>
            <person name="Courty P.E."/>
            <person name="Coutinho P.M."/>
            <person name="Delaruelle C."/>
            <person name="Detter J.C."/>
            <person name="Deveau A."/>
            <person name="DiFazio S."/>
            <person name="Duplessis S."/>
            <person name="Fraissinet-Tachet L."/>
            <person name="Lucic E."/>
            <person name="Frey-Klett P."/>
            <person name="Fourrey C."/>
            <person name="Feussner I."/>
            <person name="Gay G."/>
            <person name="Grimwood J."/>
            <person name="Hoegger P.J."/>
            <person name="Jain P."/>
            <person name="Kilaru S."/>
            <person name="Labbe J."/>
            <person name="Lin Y.C."/>
            <person name="Legue V."/>
            <person name="Le Tacon F."/>
            <person name="Marmeisse R."/>
            <person name="Melayah D."/>
            <person name="Montanini B."/>
            <person name="Muratet M."/>
            <person name="Nehls U."/>
            <person name="Niculita-Hirzel H."/>
            <person name="Oudot-Le Secq M.P."/>
            <person name="Peter M."/>
            <person name="Quesneville H."/>
            <person name="Rajashekar B."/>
            <person name="Reich M."/>
            <person name="Rouhier N."/>
            <person name="Schmutz J."/>
            <person name="Yin T."/>
            <person name="Chalot M."/>
            <person name="Henrissat B."/>
            <person name="Kuees U."/>
            <person name="Lucas S."/>
            <person name="Van de Peer Y."/>
            <person name="Podila G.K."/>
            <person name="Polle A."/>
            <person name="Pukkila P.J."/>
            <person name="Richardson P.M."/>
            <person name="Rouze P."/>
            <person name="Sanders I.R."/>
            <person name="Stajich J.E."/>
            <person name="Tunlid A."/>
            <person name="Tuskan G."/>
            <person name="Grigoriev I.V."/>
        </authorList>
    </citation>
    <scope>NUCLEOTIDE SEQUENCE [LARGE SCALE GENOMIC DNA]</scope>
    <source>
        <strain evidence="2">S238N-H82 / ATCC MYA-4686</strain>
    </source>
</reference>
<accession>B0DHV2</accession>
<protein>
    <submittedName>
        <fullName evidence="1">Predicted protein</fullName>
    </submittedName>
</protein>
<dbReference type="InParanoid" id="B0DHV2"/>
<evidence type="ECO:0000313" key="1">
    <source>
        <dbReference type="EMBL" id="EDR05898.1"/>
    </source>
</evidence>
<gene>
    <name evidence="1" type="ORF">LACBIDRAFT_302545</name>
</gene>
<name>B0DHV2_LACBS</name>